<dbReference type="EMBL" id="JANUAU010000003">
    <property type="protein sequence ID" value="MCS3677440.1"/>
    <property type="molecule type" value="Genomic_DNA"/>
</dbReference>
<keyword evidence="1" id="KW-0732">Signal</keyword>
<gene>
    <name evidence="3" type="ORF">GGP71_001356</name>
</gene>
<dbReference type="InterPro" id="IPR025665">
    <property type="entry name" value="Beta-barrel_OMP_2"/>
</dbReference>
<dbReference type="InterPro" id="IPR011250">
    <property type="entry name" value="OMP/PagP_B-barrel"/>
</dbReference>
<evidence type="ECO:0000256" key="1">
    <source>
        <dbReference type="SAM" id="SignalP"/>
    </source>
</evidence>
<dbReference type="Gene3D" id="2.40.160.20">
    <property type="match status" value="1"/>
</dbReference>
<dbReference type="Proteomes" id="UP001155027">
    <property type="component" value="Unassembled WGS sequence"/>
</dbReference>
<organism evidence="3 4">
    <name type="scientific">Salinibacter ruber</name>
    <dbReference type="NCBI Taxonomy" id="146919"/>
    <lineage>
        <taxon>Bacteria</taxon>
        <taxon>Pseudomonadati</taxon>
        <taxon>Rhodothermota</taxon>
        <taxon>Rhodothermia</taxon>
        <taxon>Rhodothermales</taxon>
        <taxon>Salinibacteraceae</taxon>
        <taxon>Salinibacter</taxon>
    </lineage>
</organism>
<dbReference type="Pfam" id="PF13568">
    <property type="entry name" value="OMP_b-brl_2"/>
    <property type="match status" value="1"/>
</dbReference>
<dbReference type="RefSeq" id="WP_259079900.1">
    <property type="nucleotide sequence ID" value="NZ_JANUAU010000003.1"/>
</dbReference>
<feature type="chain" id="PRO_5040787079" evidence="1">
    <location>
        <begin position="21"/>
        <end position="245"/>
    </location>
</feature>
<evidence type="ECO:0000313" key="4">
    <source>
        <dbReference type="Proteomes" id="UP001155027"/>
    </source>
</evidence>
<proteinExistence type="predicted"/>
<name>A0A9X2Q3D4_9BACT</name>
<dbReference type="SUPFAM" id="SSF56925">
    <property type="entry name" value="OMPA-like"/>
    <property type="match status" value="1"/>
</dbReference>
<evidence type="ECO:0000259" key="2">
    <source>
        <dbReference type="Pfam" id="PF13568"/>
    </source>
</evidence>
<dbReference type="AlphaFoldDB" id="A0A9X2Q3D4"/>
<feature type="domain" description="Outer membrane protein beta-barrel" evidence="2">
    <location>
        <begin position="20"/>
        <end position="214"/>
    </location>
</feature>
<comment type="caution">
    <text evidence="3">The sequence shown here is derived from an EMBL/GenBank/DDBJ whole genome shotgun (WGS) entry which is preliminary data.</text>
</comment>
<reference evidence="3" key="1">
    <citation type="submission" date="2022-08" db="EMBL/GenBank/DDBJ databases">
        <title>Genomic Encyclopedia of Type Strains, Phase V (KMG-V): Genome sequencing to study the core and pangenomes of soil and plant-associated prokaryotes.</title>
        <authorList>
            <person name="Whitman W."/>
        </authorList>
    </citation>
    <scope>NUCLEOTIDE SEQUENCE</scope>
    <source>
        <strain evidence="3">0</strain>
    </source>
</reference>
<sequence>MQKLATVLAVFLLSVGFSHAQDVEVGLRGGTNYATFKGDTGAIEQSEGTSAEYSRVFGARISGFLRFSVSESFSVRTEVGYSQKGSALDLSQEGRTQNGQLVRVDSDLDFRYDYLDVPILAEYSFKTGSRFQPQVFAGPSIGFALSSNLDSDVTARAFNRFGQSQEIDAGSLDEPESPDIETTDIGAIIGGGVSYVLGSGDSLFLDVRYNPSFTAFNSDNTADTGQSVGLENEAITVGVGYSFSL</sequence>
<evidence type="ECO:0000313" key="3">
    <source>
        <dbReference type="EMBL" id="MCS3677440.1"/>
    </source>
</evidence>
<protein>
    <submittedName>
        <fullName evidence="3">Opacity protein-like surface antigen</fullName>
    </submittedName>
</protein>
<feature type="signal peptide" evidence="1">
    <location>
        <begin position="1"/>
        <end position="20"/>
    </location>
</feature>
<accession>A0A9X2Q3D4</accession>